<evidence type="ECO:0000256" key="1">
    <source>
        <dbReference type="SAM" id="MobiDB-lite"/>
    </source>
</evidence>
<dbReference type="InterPro" id="IPR000219">
    <property type="entry name" value="DH_dom"/>
</dbReference>
<dbReference type="CDD" id="cd00821">
    <property type="entry name" value="PH"/>
    <property type="match status" value="1"/>
</dbReference>
<dbReference type="InterPro" id="IPR001331">
    <property type="entry name" value="GDS_CDC24_CS"/>
</dbReference>
<dbReference type="EMBL" id="JAJSOF020000003">
    <property type="protein sequence ID" value="KAJ4449804.1"/>
    <property type="molecule type" value="Genomic_DNA"/>
</dbReference>
<evidence type="ECO:0000313" key="5">
    <source>
        <dbReference type="Proteomes" id="UP001148838"/>
    </source>
</evidence>
<keyword evidence="5" id="KW-1185">Reference proteome</keyword>
<evidence type="ECO:0000313" key="4">
    <source>
        <dbReference type="EMBL" id="KAJ4449804.1"/>
    </source>
</evidence>
<gene>
    <name evidence="4" type="ORF">ANN_01210</name>
</gene>
<dbReference type="Pfam" id="PF00621">
    <property type="entry name" value="RhoGEF"/>
    <property type="match status" value="1"/>
</dbReference>
<feature type="non-terminal residue" evidence="4">
    <location>
        <position position="1"/>
    </location>
</feature>
<dbReference type="InterPro" id="IPR035899">
    <property type="entry name" value="DBL_dom_sf"/>
</dbReference>
<dbReference type="InterPro" id="IPR011993">
    <property type="entry name" value="PH-like_dom_sf"/>
</dbReference>
<dbReference type="Gene3D" id="1.20.900.10">
    <property type="entry name" value="Dbl homology (DH) domain"/>
    <property type="match status" value="1"/>
</dbReference>
<dbReference type="Proteomes" id="UP001148838">
    <property type="component" value="Unassembled WGS sequence"/>
</dbReference>
<dbReference type="CDD" id="cd00160">
    <property type="entry name" value="RhoGEF"/>
    <property type="match status" value="1"/>
</dbReference>
<evidence type="ECO:0000259" key="2">
    <source>
        <dbReference type="PROSITE" id="PS50003"/>
    </source>
</evidence>
<dbReference type="SMART" id="SM00325">
    <property type="entry name" value="RhoGEF"/>
    <property type="match status" value="1"/>
</dbReference>
<feature type="domain" description="PH" evidence="2">
    <location>
        <begin position="300"/>
        <end position="396"/>
    </location>
</feature>
<dbReference type="Pfam" id="PF00169">
    <property type="entry name" value="PH"/>
    <property type="match status" value="1"/>
</dbReference>
<reference evidence="4 5" key="1">
    <citation type="journal article" date="2022" name="Allergy">
        <title>Genome assembly and annotation of Periplaneta americana reveal a comprehensive cockroach allergen profile.</title>
        <authorList>
            <person name="Wang L."/>
            <person name="Xiong Q."/>
            <person name="Saelim N."/>
            <person name="Wang L."/>
            <person name="Nong W."/>
            <person name="Wan A.T."/>
            <person name="Shi M."/>
            <person name="Liu X."/>
            <person name="Cao Q."/>
            <person name="Hui J.H.L."/>
            <person name="Sookrung N."/>
            <person name="Leung T.F."/>
            <person name="Tungtrongchitr A."/>
            <person name="Tsui S.K.W."/>
        </authorList>
    </citation>
    <scope>NUCLEOTIDE SEQUENCE [LARGE SCALE GENOMIC DNA]</scope>
    <source>
        <strain evidence="4">PWHHKU_190912</strain>
    </source>
</reference>
<dbReference type="SMART" id="SM00233">
    <property type="entry name" value="PH"/>
    <property type="match status" value="1"/>
</dbReference>
<protein>
    <submittedName>
        <fullName evidence="4">Uncharacterized protein</fullName>
    </submittedName>
</protein>
<name>A0ABQ8TT17_PERAM</name>
<dbReference type="InterPro" id="IPR051092">
    <property type="entry name" value="FYVE_RhoGEF_PH"/>
</dbReference>
<dbReference type="PROSITE" id="PS00741">
    <property type="entry name" value="DH_1"/>
    <property type="match status" value="1"/>
</dbReference>
<dbReference type="SUPFAM" id="SSF48065">
    <property type="entry name" value="DBL homology domain (DH-domain)"/>
    <property type="match status" value="1"/>
</dbReference>
<feature type="compositionally biased region" description="Low complexity" evidence="1">
    <location>
        <begin position="482"/>
        <end position="491"/>
    </location>
</feature>
<comment type="caution">
    <text evidence="4">The sequence shown here is derived from an EMBL/GenBank/DDBJ whole genome shotgun (WGS) entry which is preliminary data.</text>
</comment>
<dbReference type="SUPFAM" id="SSF50729">
    <property type="entry name" value="PH domain-like"/>
    <property type="match status" value="1"/>
</dbReference>
<dbReference type="PANTHER" id="PTHR12673">
    <property type="entry name" value="FACIOGENITAL DYSPLASIA PROTEIN"/>
    <property type="match status" value="1"/>
</dbReference>
<feature type="domain" description="DH" evidence="3">
    <location>
        <begin position="1"/>
        <end position="152"/>
    </location>
</feature>
<organism evidence="4 5">
    <name type="scientific">Periplaneta americana</name>
    <name type="common">American cockroach</name>
    <name type="synonym">Blatta americana</name>
    <dbReference type="NCBI Taxonomy" id="6978"/>
    <lineage>
        <taxon>Eukaryota</taxon>
        <taxon>Metazoa</taxon>
        <taxon>Ecdysozoa</taxon>
        <taxon>Arthropoda</taxon>
        <taxon>Hexapoda</taxon>
        <taxon>Insecta</taxon>
        <taxon>Pterygota</taxon>
        <taxon>Neoptera</taxon>
        <taxon>Polyneoptera</taxon>
        <taxon>Dictyoptera</taxon>
        <taxon>Blattodea</taxon>
        <taxon>Blattoidea</taxon>
        <taxon>Blattidae</taxon>
        <taxon>Blattinae</taxon>
        <taxon>Periplaneta</taxon>
    </lineage>
</organism>
<dbReference type="PROSITE" id="PS50010">
    <property type="entry name" value="DH_2"/>
    <property type="match status" value="1"/>
</dbReference>
<evidence type="ECO:0000259" key="3">
    <source>
        <dbReference type="PROSITE" id="PS50010"/>
    </source>
</evidence>
<accession>A0ABQ8TT17</accession>
<feature type="region of interest" description="Disordered" evidence="1">
    <location>
        <begin position="457"/>
        <end position="491"/>
    </location>
</feature>
<dbReference type="InterPro" id="IPR001849">
    <property type="entry name" value="PH_domain"/>
</dbReference>
<proteinExistence type="predicted"/>
<dbReference type="PANTHER" id="PTHR12673:SF159">
    <property type="entry name" value="LD03170P"/>
    <property type="match status" value="1"/>
</dbReference>
<dbReference type="Gene3D" id="2.30.29.30">
    <property type="entry name" value="Pleckstrin-homology domain (PH domain)/Phosphotyrosine-binding domain (PTB)"/>
    <property type="match status" value="1"/>
</dbReference>
<sequence length="528" mass="60050">FFMEPLKKKTFISHSTYMTLFGHIESLYNVNGELLNELKLNPEHVAASFLKLAPFFKLYSVYAYDYKEAMAVLQDLQKTNPVLNSFIANQESRPEVATKLMSLLIAPIQRIPRYRLLLKEVVSHTPHTHPDYGVLLASLHEVEKAANHINGLVQEQENMQRMVKLQACLSRGRPRIVTPGRRLLKEGTLLKAIFKEFINNSLKAVSYQLLSANPSPVLGITTLRDADYNTCEEVLGLSVIGSTRRIEIITFREPTRSGFIIDPTVRFETNEEQPAEVEKEKKNIYNPTIPYHLQNYQLKKLEVIGLLVGARGRKSHSRYFILFNDMVLYCKMRQIPPTEPNSLKCCCILPLKKCSIEEILSKGMFKLTCQNETLILCAANTEEGEGWISALRTAVKQYQDCRQTLRKDSSSRRPIRRPYACDMSQEDLLFPVKRIKTSSKQDVSLKDSLYPLRASMKRKECTQSGGENMKKRPRSAAGLPESSDVVSSSADVDHSQSVTQSWCAQGTQVLRSLASSFTRAIRRHLLRT</sequence>
<dbReference type="PROSITE" id="PS50003">
    <property type="entry name" value="PH_DOMAIN"/>
    <property type="match status" value="1"/>
</dbReference>